<sequence length="278" mass="30585">MTSLLGRLFSSPLKQQTRETSDAQSPSMDKPKPLYGEDGVRSPFALGVVRRQSAGLDSPRGQPGDGSSSPAPDDDDASQNDDEPDDVNMADVSLVPPSATKFGLLSPQVRRPPARSSAVHAMDLDNNVDERGEGATTATNDDNHDNEDDEDKQYMFTDILDHRWAGSAIEVKVAWDKGEATWEPEENLHRDAPESLFAYWKSAGGRPLNPVDPELFVIFAIRKHSSNKKRLLVEWLGYDASEHTWLPVAAVEETASEVVAEYWEGVKNKKKKGGKRAA</sequence>
<feature type="region of interest" description="Disordered" evidence="2">
    <location>
        <begin position="1"/>
        <end position="149"/>
    </location>
</feature>
<name>A0A9P9J6W8_9HYPO</name>
<comment type="caution">
    <text evidence="4">The sequence shown here is derived from an EMBL/GenBank/DDBJ whole genome shotgun (WGS) entry which is preliminary data.</text>
</comment>
<dbReference type="CDD" id="cd00024">
    <property type="entry name" value="CD_CSD"/>
    <property type="match status" value="2"/>
</dbReference>
<evidence type="ECO:0000256" key="2">
    <source>
        <dbReference type="SAM" id="MobiDB-lite"/>
    </source>
</evidence>
<feature type="compositionally biased region" description="Acidic residues" evidence="2">
    <location>
        <begin position="72"/>
        <end position="88"/>
    </location>
</feature>
<comment type="subunit">
    <text evidence="1">Component of the NuA4 histone acetyltransferase complex.</text>
</comment>
<dbReference type="Gene3D" id="2.40.50.40">
    <property type="match status" value="2"/>
</dbReference>
<dbReference type="GO" id="GO:0006338">
    <property type="term" value="P:chromatin remodeling"/>
    <property type="evidence" value="ECO:0007669"/>
    <property type="project" value="UniProtKB-ARBA"/>
</dbReference>
<dbReference type="OrthoDB" id="433924at2759"/>
<dbReference type="AlphaFoldDB" id="A0A9P9J6W8"/>
<dbReference type="InterPro" id="IPR016197">
    <property type="entry name" value="Chromo-like_dom_sf"/>
</dbReference>
<evidence type="ECO:0000313" key="5">
    <source>
        <dbReference type="Proteomes" id="UP000717696"/>
    </source>
</evidence>
<dbReference type="SMART" id="SM00298">
    <property type="entry name" value="CHROMO"/>
    <property type="match status" value="2"/>
</dbReference>
<dbReference type="SUPFAM" id="SSF54160">
    <property type="entry name" value="Chromo domain-like"/>
    <property type="match status" value="2"/>
</dbReference>
<evidence type="ECO:0000256" key="1">
    <source>
        <dbReference type="ARBA" id="ARBA00011353"/>
    </source>
</evidence>
<feature type="domain" description="Chromo" evidence="3">
    <location>
        <begin position="211"/>
        <end position="274"/>
    </location>
</feature>
<dbReference type="Proteomes" id="UP000717696">
    <property type="component" value="Unassembled WGS sequence"/>
</dbReference>
<dbReference type="PROSITE" id="PS50013">
    <property type="entry name" value="CHROMO_2"/>
    <property type="match status" value="1"/>
</dbReference>
<gene>
    <name evidence="4" type="ORF">B0J13DRAFT_323101</name>
</gene>
<keyword evidence="5" id="KW-1185">Reference proteome</keyword>
<evidence type="ECO:0000259" key="3">
    <source>
        <dbReference type="PROSITE" id="PS50013"/>
    </source>
</evidence>
<dbReference type="InterPro" id="IPR000953">
    <property type="entry name" value="Chromo/chromo_shadow_dom"/>
</dbReference>
<protein>
    <recommendedName>
        <fullName evidence="3">Chromo domain-containing protein</fullName>
    </recommendedName>
</protein>
<organism evidence="4 5">
    <name type="scientific">Dactylonectria estremocensis</name>
    <dbReference type="NCBI Taxonomy" id="1079267"/>
    <lineage>
        <taxon>Eukaryota</taxon>
        <taxon>Fungi</taxon>
        <taxon>Dikarya</taxon>
        <taxon>Ascomycota</taxon>
        <taxon>Pezizomycotina</taxon>
        <taxon>Sordariomycetes</taxon>
        <taxon>Hypocreomycetidae</taxon>
        <taxon>Hypocreales</taxon>
        <taxon>Nectriaceae</taxon>
        <taxon>Dactylonectria</taxon>
    </lineage>
</organism>
<proteinExistence type="predicted"/>
<evidence type="ECO:0000313" key="4">
    <source>
        <dbReference type="EMBL" id="KAH7145534.1"/>
    </source>
</evidence>
<accession>A0A9P9J6W8</accession>
<dbReference type="EMBL" id="JAGMUU010000009">
    <property type="protein sequence ID" value="KAH7145534.1"/>
    <property type="molecule type" value="Genomic_DNA"/>
</dbReference>
<reference evidence="4" key="1">
    <citation type="journal article" date="2021" name="Nat. Commun.">
        <title>Genetic determinants of endophytism in the Arabidopsis root mycobiome.</title>
        <authorList>
            <person name="Mesny F."/>
            <person name="Miyauchi S."/>
            <person name="Thiergart T."/>
            <person name="Pickel B."/>
            <person name="Atanasova L."/>
            <person name="Karlsson M."/>
            <person name="Huettel B."/>
            <person name="Barry K.W."/>
            <person name="Haridas S."/>
            <person name="Chen C."/>
            <person name="Bauer D."/>
            <person name="Andreopoulos W."/>
            <person name="Pangilinan J."/>
            <person name="LaButti K."/>
            <person name="Riley R."/>
            <person name="Lipzen A."/>
            <person name="Clum A."/>
            <person name="Drula E."/>
            <person name="Henrissat B."/>
            <person name="Kohler A."/>
            <person name="Grigoriev I.V."/>
            <person name="Martin F.M."/>
            <person name="Hacquard S."/>
        </authorList>
    </citation>
    <scope>NUCLEOTIDE SEQUENCE</scope>
    <source>
        <strain evidence="4">MPI-CAGE-AT-0021</strain>
    </source>
</reference>